<evidence type="ECO:0000313" key="2">
    <source>
        <dbReference type="Proteomes" id="UP000609849"/>
    </source>
</evidence>
<gene>
    <name evidence="1" type="ORF">H8923_07910</name>
</gene>
<protein>
    <submittedName>
        <fullName evidence="1">Uncharacterized protein</fullName>
    </submittedName>
</protein>
<dbReference type="EMBL" id="JACRWE010000003">
    <property type="protein sequence ID" value="MBC5996682.1"/>
    <property type="molecule type" value="Genomic_DNA"/>
</dbReference>
<dbReference type="RefSeq" id="WP_153926223.1">
    <property type="nucleotide sequence ID" value="NZ_JACRWE010000003.1"/>
</dbReference>
<comment type="caution">
    <text evidence="1">The sequence shown here is derived from an EMBL/GenBank/DDBJ whole genome shotgun (WGS) entry which is preliminary data.</text>
</comment>
<proteinExistence type="predicted"/>
<organism evidence="1 2">
    <name type="scientific">Romboutsia faecis</name>
    <dbReference type="NCBI Taxonomy" id="2764597"/>
    <lineage>
        <taxon>Bacteria</taxon>
        <taxon>Bacillati</taxon>
        <taxon>Bacillota</taxon>
        <taxon>Clostridia</taxon>
        <taxon>Peptostreptococcales</taxon>
        <taxon>Peptostreptococcaceae</taxon>
        <taxon>Romboutsia</taxon>
    </lineage>
</organism>
<keyword evidence="2" id="KW-1185">Reference proteome</keyword>
<dbReference type="Proteomes" id="UP000609849">
    <property type="component" value="Unassembled WGS sequence"/>
</dbReference>
<evidence type="ECO:0000313" key="1">
    <source>
        <dbReference type="EMBL" id="MBC5996682.1"/>
    </source>
</evidence>
<reference evidence="1 2" key="1">
    <citation type="submission" date="2020-08" db="EMBL/GenBank/DDBJ databases">
        <authorList>
            <person name="Liu C."/>
            <person name="Sun Q."/>
        </authorList>
    </citation>
    <scope>NUCLEOTIDE SEQUENCE [LARGE SCALE GENOMIC DNA]</scope>
    <source>
        <strain evidence="1 2">NSJ-18</strain>
    </source>
</reference>
<accession>A0ABR7JPK5</accession>
<sequence>MQDKLITKDKIFIQDTNFSNVLYKSSGYEDFHTNAANNNIEIDENRTYDLLPSGFIDFNQHLYEDINHMNSISSGLFLEKTLITFRIFIWTSRGEGFEIFKHVLRGSEINELKSKDDVIEYIYNHLSELEDGIINTYGNGVIKSFEEFGKGIESKKLPLPSLLKNLTIDNNLHDFR</sequence>
<name>A0ABR7JPK5_9FIRM</name>